<feature type="domain" description="EamA" evidence="2">
    <location>
        <begin position="105"/>
        <end position="237"/>
    </location>
</feature>
<dbReference type="InterPro" id="IPR037185">
    <property type="entry name" value="EmrE-like"/>
</dbReference>
<sequence>MSSIEVSRLISSWTESPNWLPSMIVGVTINATASSTISVDPSPCLPPIWPASIWWSVQKIRTVSAFTRQQPWYPDAPHANLSPCSGTVCEGLAAMTASSPRTRLIGFVCIVASATGFGAMPIFAKLAYAEGVDLPSMLFLRFALAGLLMAVVMTARAMPWPRGSNLLALVAMGGIGYLGESFCYFAALQYATAGLTALLLYLYPAIVTVLTAILARRRLTLLRLLSVAAALFGTGLAVGGSLEGSVLGILFGVAAALIYSVYILVGERVAPVAGAMPSATVIMLSAATVYGLIVLWRGPAFPDSPLAWAAVGGIALLSTVVAIITFFAGMARLGAADAATLSTLEPVVTVVLAAIFLGEAIGGWQIAGGAIILTAVIVLARSGEATQ</sequence>
<feature type="domain" description="EamA" evidence="2">
    <location>
        <begin position="247"/>
        <end position="379"/>
    </location>
</feature>
<evidence type="ECO:0000259" key="2">
    <source>
        <dbReference type="Pfam" id="PF00892"/>
    </source>
</evidence>
<feature type="transmembrane region" description="Helical" evidence="1">
    <location>
        <begin position="272"/>
        <end position="296"/>
    </location>
</feature>
<feature type="transmembrane region" description="Helical" evidence="1">
    <location>
        <begin position="338"/>
        <end position="357"/>
    </location>
</feature>
<organism evidence="3 4">
    <name type="scientific">Candidatus Accumulibacter aalborgensis</name>
    <dbReference type="NCBI Taxonomy" id="1860102"/>
    <lineage>
        <taxon>Bacteria</taxon>
        <taxon>Pseudomonadati</taxon>
        <taxon>Pseudomonadota</taxon>
        <taxon>Betaproteobacteria</taxon>
        <taxon>Candidatus Accumulibacter</taxon>
    </lineage>
</organism>
<gene>
    <name evidence="3" type="ORF">ACCAA_430050</name>
</gene>
<protein>
    <recommendedName>
        <fullName evidence="2">EamA domain-containing protein</fullName>
    </recommendedName>
</protein>
<feature type="transmembrane region" description="Helical" evidence="1">
    <location>
        <begin position="363"/>
        <end position="380"/>
    </location>
</feature>
<feature type="transmembrane region" description="Helical" evidence="1">
    <location>
        <begin position="221"/>
        <end position="240"/>
    </location>
</feature>
<keyword evidence="1" id="KW-1133">Transmembrane helix</keyword>
<evidence type="ECO:0000313" key="3">
    <source>
        <dbReference type="EMBL" id="SBT07462.1"/>
    </source>
</evidence>
<feature type="transmembrane region" description="Helical" evidence="1">
    <location>
        <begin position="104"/>
        <end position="124"/>
    </location>
</feature>
<accession>A0A1A8XSH8</accession>
<reference evidence="3 4" key="1">
    <citation type="submission" date="2016-06" db="EMBL/GenBank/DDBJ databases">
        <authorList>
            <person name="Kjaerup R.B."/>
            <person name="Dalgaard T.S."/>
            <person name="Juul-Madsen H.R."/>
        </authorList>
    </citation>
    <scope>NUCLEOTIDE SEQUENCE [LARGE SCALE GENOMIC DNA]</scope>
    <source>
        <strain evidence="3">3</strain>
    </source>
</reference>
<feature type="transmembrane region" description="Helical" evidence="1">
    <location>
        <begin position="308"/>
        <end position="331"/>
    </location>
</feature>
<evidence type="ECO:0000313" key="4">
    <source>
        <dbReference type="Proteomes" id="UP000199169"/>
    </source>
</evidence>
<name>A0A1A8XSH8_9PROT</name>
<proteinExistence type="predicted"/>
<dbReference type="SUPFAM" id="SSF103481">
    <property type="entry name" value="Multidrug resistance efflux transporter EmrE"/>
    <property type="match status" value="2"/>
</dbReference>
<feature type="transmembrane region" description="Helical" evidence="1">
    <location>
        <begin position="193"/>
        <end position="214"/>
    </location>
</feature>
<feature type="transmembrane region" description="Helical" evidence="1">
    <location>
        <begin position="166"/>
        <end position="187"/>
    </location>
</feature>
<dbReference type="Pfam" id="PF00892">
    <property type="entry name" value="EamA"/>
    <property type="match status" value="2"/>
</dbReference>
<dbReference type="PANTHER" id="PTHR22911">
    <property type="entry name" value="ACYL-MALONYL CONDENSING ENZYME-RELATED"/>
    <property type="match status" value="1"/>
</dbReference>
<dbReference type="Proteomes" id="UP000199169">
    <property type="component" value="Unassembled WGS sequence"/>
</dbReference>
<dbReference type="EMBL" id="FLQX01000120">
    <property type="protein sequence ID" value="SBT07462.1"/>
    <property type="molecule type" value="Genomic_DNA"/>
</dbReference>
<dbReference type="InterPro" id="IPR000620">
    <property type="entry name" value="EamA_dom"/>
</dbReference>
<feature type="transmembrane region" description="Helical" evidence="1">
    <location>
        <begin position="136"/>
        <end position="154"/>
    </location>
</feature>
<keyword evidence="1" id="KW-0472">Membrane</keyword>
<feature type="transmembrane region" description="Helical" evidence="1">
    <location>
        <begin position="246"/>
        <end position="265"/>
    </location>
</feature>
<keyword evidence="4" id="KW-1185">Reference proteome</keyword>
<dbReference type="PANTHER" id="PTHR22911:SF79">
    <property type="entry name" value="MOBA-LIKE NTP TRANSFERASE DOMAIN-CONTAINING PROTEIN"/>
    <property type="match status" value="1"/>
</dbReference>
<evidence type="ECO:0000256" key="1">
    <source>
        <dbReference type="SAM" id="Phobius"/>
    </source>
</evidence>
<dbReference type="STRING" id="1860102.ACCAA_430050"/>
<keyword evidence="1" id="KW-0812">Transmembrane</keyword>
<dbReference type="AlphaFoldDB" id="A0A1A8XSH8"/>
<dbReference type="GO" id="GO:0016020">
    <property type="term" value="C:membrane"/>
    <property type="evidence" value="ECO:0007669"/>
    <property type="project" value="InterPro"/>
</dbReference>